<name>A0A1M6B186_9BACT</name>
<organism evidence="2 3">
    <name type="scientific">Tangfeifania diversioriginum</name>
    <dbReference type="NCBI Taxonomy" id="1168035"/>
    <lineage>
        <taxon>Bacteria</taxon>
        <taxon>Pseudomonadati</taxon>
        <taxon>Bacteroidota</taxon>
        <taxon>Bacteroidia</taxon>
        <taxon>Marinilabiliales</taxon>
        <taxon>Prolixibacteraceae</taxon>
        <taxon>Tangfeifania</taxon>
    </lineage>
</organism>
<dbReference type="RefSeq" id="WP_073164509.1">
    <property type="nucleotide sequence ID" value="NZ_FQZE01000002.1"/>
</dbReference>
<reference evidence="2 3" key="1">
    <citation type="submission" date="2016-11" db="EMBL/GenBank/DDBJ databases">
        <authorList>
            <person name="Jaros S."/>
            <person name="Januszkiewicz K."/>
            <person name="Wedrychowicz H."/>
        </authorList>
    </citation>
    <scope>NUCLEOTIDE SEQUENCE [LARGE SCALE GENOMIC DNA]</scope>
    <source>
        <strain evidence="2 3">DSM 27063</strain>
    </source>
</reference>
<keyword evidence="3" id="KW-1185">Reference proteome</keyword>
<sequence length="123" mass="14394">MKKIILFFIIFTFHIAGSHTLRANMPFENNLLTQQEQPKDTYQLKIYPNPCKTGQVTLEMNDQEIDEVRLINIAGEKVLQKRMEFGTNRYQLKLENVPNGIYFMRVKTTDNKTVVKKLVVSSR</sequence>
<dbReference type="AlphaFoldDB" id="A0A1M6B186"/>
<dbReference type="STRING" id="1168035.SAMN05444280_10249"/>
<dbReference type="EMBL" id="FQZE01000002">
    <property type="protein sequence ID" value="SHI42358.1"/>
    <property type="molecule type" value="Genomic_DNA"/>
</dbReference>
<dbReference type="NCBIfam" id="TIGR04183">
    <property type="entry name" value="Por_Secre_tail"/>
    <property type="match status" value="1"/>
</dbReference>
<dbReference type="InterPro" id="IPR026444">
    <property type="entry name" value="Secre_tail"/>
</dbReference>
<evidence type="ECO:0000313" key="2">
    <source>
        <dbReference type="EMBL" id="SHI42358.1"/>
    </source>
</evidence>
<gene>
    <name evidence="2" type="ORF">SAMN05444280_10249</name>
</gene>
<dbReference type="OrthoDB" id="1122263at2"/>
<feature type="domain" description="Secretion system C-terminal sorting" evidence="1">
    <location>
        <begin position="46"/>
        <end position="120"/>
    </location>
</feature>
<evidence type="ECO:0000259" key="1">
    <source>
        <dbReference type="Pfam" id="PF18962"/>
    </source>
</evidence>
<dbReference type="Proteomes" id="UP000184050">
    <property type="component" value="Unassembled WGS sequence"/>
</dbReference>
<proteinExistence type="predicted"/>
<accession>A0A1M6B186</accession>
<evidence type="ECO:0000313" key="3">
    <source>
        <dbReference type="Proteomes" id="UP000184050"/>
    </source>
</evidence>
<protein>
    <submittedName>
        <fullName evidence="2">Por secretion system C-terminal sorting domain-containing protein</fullName>
    </submittedName>
</protein>
<dbReference type="Pfam" id="PF18962">
    <property type="entry name" value="Por_Secre_tail"/>
    <property type="match status" value="1"/>
</dbReference>